<comment type="caution">
    <text evidence="2">The sequence shown here is derived from an EMBL/GenBank/DDBJ whole genome shotgun (WGS) entry which is preliminary data.</text>
</comment>
<name>A0A815QPZ9_ADIRI</name>
<dbReference type="AlphaFoldDB" id="A0A815QPZ9"/>
<dbReference type="Proteomes" id="UP000663828">
    <property type="component" value="Unassembled WGS sequence"/>
</dbReference>
<protein>
    <submittedName>
        <fullName evidence="2">Uncharacterized protein</fullName>
    </submittedName>
</protein>
<gene>
    <name evidence="2" type="ORF">XAT740_LOCUS37714</name>
</gene>
<feature type="compositionally biased region" description="Basic and acidic residues" evidence="1">
    <location>
        <begin position="1"/>
        <end position="10"/>
    </location>
</feature>
<feature type="compositionally biased region" description="Polar residues" evidence="1">
    <location>
        <begin position="45"/>
        <end position="56"/>
    </location>
</feature>
<organism evidence="2 3">
    <name type="scientific">Adineta ricciae</name>
    <name type="common">Rotifer</name>
    <dbReference type="NCBI Taxonomy" id="249248"/>
    <lineage>
        <taxon>Eukaryota</taxon>
        <taxon>Metazoa</taxon>
        <taxon>Spiralia</taxon>
        <taxon>Gnathifera</taxon>
        <taxon>Rotifera</taxon>
        <taxon>Eurotatoria</taxon>
        <taxon>Bdelloidea</taxon>
        <taxon>Adinetida</taxon>
        <taxon>Adinetidae</taxon>
        <taxon>Adineta</taxon>
    </lineage>
</organism>
<dbReference type="EMBL" id="CAJNOR010003994">
    <property type="protein sequence ID" value="CAF1466246.1"/>
    <property type="molecule type" value="Genomic_DNA"/>
</dbReference>
<feature type="compositionally biased region" description="Basic and acidic residues" evidence="1">
    <location>
        <begin position="26"/>
        <end position="40"/>
    </location>
</feature>
<evidence type="ECO:0000313" key="2">
    <source>
        <dbReference type="EMBL" id="CAF1466246.1"/>
    </source>
</evidence>
<feature type="region of interest" description="Disordered" evidence="1">
    <location>
        <begin position="1"/>
        <end position="74"/>
    </location>
</feature>
<accession>A0A815QPZ9</accession>
<keyword evidence="3" id="KW-1185">Reference proteome</keyword>
<reference evidence="2" key="1">
    <citation type="submission" date="2021-02" db="EMBL/GenBank/DDBJ databases">
        <authorList>
            <person name="Nowell W R."/>
        </authorList>
    </citation>
    <scope>NUCLEOTIDE SEQUENCE</scope>
</reference>
<sequence>MSEGHWETHSHSTSSVKVGDNPAIVKGKDASAEGAFDHGKPVVTASHSASYTNEGHPNTLEIKDESGTHQKSIK</sequence>
<evidence type="ECO:0000256" key="1">
    <source>
        <dbReference type="SAM" id="MobiDB-lite"/>
    </source>
</evidence>
<evidence type="ECO:0000313" key="3">
    <source>
        <dbReference type="Proteomes" id="UP000663828"/>
    </source>
</evidence>
<proteinExistence type="predicted"/>